<dbReference type="HOGENOM" id="CLU_068226_6_0_6"/>
<gene>
    <name evidence="2" type="ordered locus">ESA_01694</name>
</gene>
<feature type="domain" description="Transposase IS200-like" evidence="1">
    <location>
        <begin position="9"/>
        <end position="123"/>
    </location>
</feature>
<dbReference type="GO" id="GO:0043565">
    <property type="term" value="F:sequence-specific DNA binding"/>
    <property type="evidence" value="ECO:0007669"/>
    <property type="project" value="TreeGrafter"/>
</dbReference>
<dbReference type="InterPro" id="IPR036515">
    <property type="entry name" value="Transposase_17_sf"/>
</dbReference>
<organism evidence="2 3">
    <name type="scientific">Cronobacter sakazakii (strain ATCC BAA-894)</name>
    <name type="common">Enterobacter sakazakii</name>
    <dbReference type="NCBI Taxonomy" id="290339"/>
    <lineage>
        <taxon>Bacteria</taxon>
        <taxon>Pseudomonadati</taxon>
        <taxon>Pseudomonadota</taxon>
        <taxon>Gammaproteobacteria</taxon>
        <taxon>Enterobacterales</taxon>
        <taxon>Enterobacteriaceae</taxon>
        <taxon>Cronobacter</taxon>
    </lineage>
</organism>
<proteinExistence type="predicted"/>
<accession>A7MEK0</accession>
<dbReference type="EMBL" id="CP000783">
    <property type="protein sequence ID" value="ABU76948.1"/>
    <property type="molecule type" value="Genomic_DNA"/>
</dbReference>
<dbReference type="GO" id="GO:0004803">
    <property type="term" value="F:transposase activity"/>
    <property type="evidence" value="ECO:0007669"/>
    <property type="project" value="InterPro"/>
</dbReference>
<evidence type="ECO:0000313" key="3">
    <source>
        <dbReference type="Proteomes" id="UP000000260"/>
    </source>
</evidence>
<name>A7MEK0_CROS8</name>
<dbReference type="SMART" id="SM01321">
    <property type="entry name" value="Y1_Tnp"/>
    <property type="match status" value="1"/>
</dbReference>
<dbReference type="PANTHER" id="PTHR36966:SF1">
    <property type="entry name" value="REP-ASSOCIATED TYROSINE TRANSPOSASE"/>
    <property type="match status" value="1"/>
</dbReference>
<dbReference type="PANTHER" id="PTHR36966">
    <property type="entry name" value="REP-ASSOCIATED TYROSINE TRANSPOSASE"/>
    <property type="match status" value="1"/>
</dbReference>
<dbReference type="Gene3D" id="3.30.70.1290">
    <property type="entry name" value="Transposase IS200-like"/>
    <property type="match status" value="1"/>
</dbReference>
<protein>
    <recommendedName>
        <fullName evidence="1">Transposase IS200-like domain-containing protein</fullName>
    </recommendedName>
</protein>
<evidence type="ECO:0000313" key="2">
    <source>
        <dbReference type="EMBL" id="ABU76948.1"/>
    </source>
</evidence>
<dbReference type="InterPro" id="IPR002686">
    <property type="entry name" value="Transposase_17"/>
</dbReference>
<dbReference type="NCBIfam" id="NF047646">
    <property type="entry name" value="REP_Tyr_transpos"/>
    <property type="match status" value="1"/>
</dbReference>
<reference evidence="2 3" key="1">
    <citation type="journal article" date="2010" name="PLoS ONE">
        <title>Genome sequence of Cronobacter sakazakii BAA-894 and comparative genomic hybridization analysis with other Cronobacter species.</title>
        <authorList>
            <person name="Kucerova E."/>
            <person name="Clifton S.W."/>
            <person name="Xia X.Q."/>
            <person name="Long F."/>
            <person name="Porwollik S."/>
            <person name="Fulton L."/>
            <person name="Fronick C."/>
            <person name="Minx P."/>
            <person name="Kyung K."/>
            <person name="Warren W."/>
            <person name="Fulton R."/>
            <person name="Feng D."/>
            <person name="Wollam A."/>
            <person name="Shah N."/>
            <person name="Bhonagiri V."/>
            <person name="Nash W.E."/>
            <person name="Hallsworth-Pepin K."/>
            <person name="Wilson R.K."/>
            <person name="McClelland M."/>
            <person name="Forsythe S.J."/>
        </authorList>
    </citation>
    <scope>NUCLEOTIDE SEQUENCE [LARGE SCALE GENOMIC DNA]</scope>
    <source>
        <strain evidence="2 3">ATCC BAA-894</strain>
    </source>
</reference>
<dbReference type="KEGG" id="esa:ESA_01694"/>
<dbReference type="PATRIC" id="fig|290339.8.peg.1503"/>
<dbReference type="SUPFAM" id="SSF143422">
    <property type="entry name" value="Transposase IS200-like"/>
    <property type="match status" value="1"/>
</dbReference>
<keyword evidence="3" id="KW-1185">Reference proteome</keyword>
<dbReference type="GO" id="GO:0006313">
    <property type="term" value="P:DNA transposition"/>
    <property type="evidence" value="ECO:0007669"/>
    <property type="project" value="InterPro"/>
</dbReference>
<dbReference type="Proteomes" id="UP000000260">
    <property type="component" value="Chromosome"/>
</dbReference>
<dbReference type="InterPro" id="IPR052715">
    <property type="entry name" value="RAYT_transposase"/>
</dbReference>
<dbReference type="RefSeq" id="WP_012124664.1">
    <property type="nucleotide sequence ID" value="NC_009778.1"/>
</dbReference>
<sequence length="172" mass="21008">MSLYRRLYIPGNTWFFTVNLRNRRSLLLCRYIDLLRAQVARVKRRYPFTIDAWVVLPEHMHCIWTLPEGDHNYSVRWQEIKKGFTRALTPPRAADTVWQRRFWEHGIWNEEDLRRHRNYIYFNPVKHGWARQVCEWPFSSFHRDVTRGLYPKTWAGDSGEFCVGERQIYRGF</sequence>
<evidence type="ECO:0000259" key="1">
    <source>
        <dbReference type="SMART" id="SM01321"/>
    </source>
</evidence>
<dbReference type="AlphaFoldDB" id="A7MEK0"/>